<keyword evidence="1" id="KW-1133">Transmembrane helix</keyword>
<dbReference type="Pfam" id="PF01661">
    <property type="entry name" value="Macro"/>
    <property type="match status" value="1"/>
</dbReference>
<dbReference type="GO" id="GO:0016787">
    <property type="term" value="F:hydrolase activity"/>
    <property type="evidence" value="ECO:0007669"/>
    <property type="project" value="UniProtKB-KW"/>
</dbReference>
<dbReference type="PANTHER" id="PTHR11106:SF27">
    <property type="entry name" value="MACRO DOMAIN-CONTAINING PROTEIN"/>
    <property type="match status" value="1"/>
</dbReference>
<feature type="domain" description="Macro" evidence="2">
    <location>
        <begin position="1"/>
        <end position="120"/>
    </location>
</feature>
<evidence type="ECO:0000313" key="4">
    <source>
        <dbReference type="Proteomes" id="UP000609651"/>
    </source>
</evidence>
<sequence length="120" mass="12989">MRKLKHGTVELVLGNIVEQDIGAIVNAANTKLAGGGGVDGAIHRAAGPELKQLCQQFPADEKGRRCRTGHVQTTAGGNLWRARHRRLARDYERLAETLAAFHWVAFLGILLTRIPLAGSS</sequence>
<dbReference type="PROSITE" id="PS51154">
    <property type="entry name" value="MACRO"/>
    <property type="match status" value="1"/>
</dbReference>
<accession>A0ABX1VDU7</accession>
<keyword evidence="1" id="KW-0812">Transmembrane</keyword>
<dbReference type="Proteomes" id="UP000609651">
    <property type="component" value="Unassembled WGS sequence"/>
</dbReference>
<dbReference type="RefSeq" id="WP_174977612.1">
    <property type="nucleotide sequence ID" value="NZ_WTPX01000067.1"/>
</dbReference>
<dbReference type="SUPFAM" id="SSF52949">
    <property type="entry name" value="Macro domain-like"/>
    <property type="match status" value="1"/>
</dbReference>
<reference evidence="3 4" key="1">
    <citation type="journal article" date="2020" name="Syst. Appl. Microbiol.">
        <title>Alienimonas chondri sp. nov., a novel planctomycete isolated from the biofilm of the red alga Chondrus crispus.</title>
        <authorList>
            <person name="Vitorino I."/>
            <person name="Albuquerque L."/>
            <person name="Wiegand S."/>
            <person name="Kallscheuer N."/>
            <person name="da Costa M.S."/>
            <person name="Lobo-da-Cunha A."/>
            <person name="Jogler C."/>
            <person name="Lage O.M."/>
        </authorList>
    </citation>
    <scope>NUCLEOTIDE SEQUENCE [LARGE SCALE GENOMIC DNA]</scope>
    <source>
        <strain evidence="3 4">LzC2</strain>
    </source>
</reference>
<keyword evidence="4" id="KW-1185">Reference proteome</keyword>
<evidence type="ECO:0000313" key="3">
    <source>
        <dbReference type="EMBL" id="NNJ26219.1"/>
    </source>
</evidence>
<dbReference type="InterPro" id="IPR043472">
    <property type="entry name" value="Macro_dom-like"/>
</dbReference>
<evidence type="ECO:0000259" key="2">
    <source>
        <dbReference type="PROSITE" id="PS51154"/>
    </source>
</evidence>
<organism evidence="3 4">
    <name type="scientific">Alienimonas chondri</name>
    <dbReference type="NCBI Taxonomy" id="2681879"/>
    <lineage>
        <taxon>Bacteria</taxon>
        <taxon>Pseudomonadati</taxon>
        <taxon>Planctomycetota</taxon>
        <taxon>Planctomycetia</taxon>
        <taxon>Planctomycetales</taxon>
        <taxon>Planctomycetaceae</taxon>
        <taxon>Alienimonas</taxon>
    </lineage>
</organism>
<gene>
    <name evidence="3" type="primary">ymdB_1</name>
    <name evidence="3" type="ORF">LzC2_23000</name>
</gene>
<keyword evidence="3" id="KW-0378">Hydrolase</keyword>
<feature type="transmembrane region" description="Helical" evidence="1">
    <location>
        <begin position="94"/>
        <end position="114"/>
    </location>
</feature>
<protein>
    <submittedName>
        <fullName evidence="3">O-acetyl-ADP-ribose deacetylase</fullName>
        <ecNumber evidence="3">3.5.1.-</ecNumber>
    </submittedName>
</protein>
<dbReference type="Gene3D" id="3.40.220.10">
    <property type="entry name" value="Leucine Aminopeptidase, subunit E, domain 1"/>
    <property type="match status" value="1"/>
</dbReference>
<dbReference type="EMBL" id="WTPX01000067">
    <property type="protein sequence ID" value="NNJ26219.1"/>
    <property type="molecule type" value="Genomic_DNA"/>
</dbReference>
<dbReference type="SMART" id="SM00506">
    <property type="entry name" value="A1pp"/>
    <property type="match status" value="1"/>
</dbReference>
<evidence type="ECO:0000256" key="1">
    <source>
        <dbReference type="SAM" id="Phobius"/>
    </source>
</evidence>
<dbReference type="PANTHER" id="PTHR11106">
    <property type="entry name" value="GANGLIOSIDE INDUCED DIFFERENTIATION ASSOCIATED PROTEIN 2-RELATED"/>
    <property type="match status" value="1"/>
</dbReference>
<proteinExistence type="predicted"/>
<name>A0ABX1VDU7_9PLAN</name>
<comment type="caution">
    <text evidence="3">The sequence shown here is derived from an EMBL/GenBank/DDBJ whole genome shotgun (WGS) entry which is preliminary data.</text>
</comment>
<keyword evidence="1" id="KW-0472">Membrane</keyword>
<dbReference type="InterPro" id="IPR002589">
    <property type="entry name" value="Macro_dom"/>
</dbReference>
<dbReference type="EC" id="3.5.1.-" evidence="3"/>